<evidence type="ECO:0000313" key="1">
    <source>
        <dbReference type="EMBL" id="MPC33028.1"/>
    </source>
</evidence>
<accession>A0A5B7EI37</accession>
<organism evidence="1 2">
    <name type="scientific">Portunus trituberculatus</name>
    <name type="common">Swimming crab</name>
    <name type="synonym">Neptunus trituberculatus</name>
    <dbReference type="NCBI Taxonomy" id="210409"/>
    <lineage>
        <taxon>Eukaryota</taxon>
        <taxon>Metazoa</taxon>
        <taxon>Ecdysozoa</taxon>
        <taxon>Arthropoda</taxon>
        <taxon>Crustacea</taxon>
        <taxon>Multicrustacea</taxon>
        <taxon>Malacostraca</taxon>
        <taxon>Eumalacostraca</taxon>
        <taxon>Eucarida</taxon>
        <taxon>Decapoda</taxon>
        <taxon>Pleocyemata</taxon>
        <taxon>Brachyura</taxon>
        <taxon>Eubrachyura</taxon>
        <taxon>Portunoidea</taxon>
        <taxon>Portunidae</taxon>
        <taxon>Portuninae</taxon>
        <taxon>Portunus</taxon>
    </lineage>
</organism>
<protein>
    <submittedName>
        <fullName evidence="1">Uncharacterized protein</fullName>
    </submittedName>
</protein>
<comment type="caution">
    <text evidence="1">The sequence shown here is derived from an EMBL/GenBank/DDBJ whole genome shotgun (WGS) entry which is preliminary data.</text>
</comment>
<gene>
    <name evidence="1" type="ORF">E2C01_026367</name>
</gene>
<reference evidence="1 2" key="1">
    <citation type="submission" date="2019-05" db="EMBL/GenBank/DDBJ databases">
        <title>Another draft genome of Portunus trituberculatus and its Hox gene families provides insights of decapod evolution.</title>
        <authorList>
            <person name="Jeong J.-H."/>
            <person name="Song I."/>
            <person name="Kim S."/>
            <person name="Choi T."/>
            <person name="Kim D."/>
            <person name="Ryu S."/>
            <person name="Kim W."/>
        </authorList>
    </citation>
    <scope>NUCLEOTIDE SEQUENCE [LARGE SCALE GENOMIC DNA]</scope>
    <source>
        <tissue evidence="1">Muscle</tissue>
    </source>
</reference>
<evidence type="ECO:0000313" key="2">
    <source>
        <dbReference type="Proteomes" id="UP000324222"/>
    </source>
</evidence>
<keyword evidence="2" id="KW-1185">Reference proteome</keyword>
<sequence length="85" mass="9664">MYLQGTSILPPFLEINGGTVANVDAADAIIAEVMGRAVQFILLNGNFCFRMMFSISFFGAEDLMFPYNEEFEHHSHPLWRYTLKA</sequence>
<dbReference type="Proteomes" id="UP000324222">
    <property type="component" value="Unassembled WGS sequence"/>
</dbReference>
<dbReference type="AlphaFoldDB" id="A0A5B7EI37"/>
<proteinExistence type="predicted"/>
<name>A0A5B7EI37_PORTR</name>
<dbReference type="EMBL" id="VSRR010002745">
    <property type="protein sequence ID" value="MPC33028.1"/>
    <property type="molecule type" value="Genomic_DNA"/>
</dbReference>